<proteinExistence type="predicted"/>
<dbReference type="SUPFAM" id="SSF53335">
    <property type="entry name" value="S-adenosyl-L-methionine-dependent methyltransferases"/>
    <property type="match status" value="1"/>
</dbReference>
<comment type="caution">
    <text evidence="3">The sequence shown here is derived from an EMBL/GenBank/DDBJ whole genome shotgun (WGS) entry which is preliminary data.</text>
</comment>
<gene>
    <name evidence="3" type="ORF">CQA54_05755</name>
</gene>
<dbReference type="RefSeq" id="WP_115571184.1">
    <property type="nucleotide sequence ID" value="NZ_NXLT01000004.1"/>
</dbReference>
<dbReference type="InterPro" id="IPR041698">
    <property type="entry name" value="Methyltransf_25"/>
</dbReference>
<dbReference type="EMBL" id="NXLT01000004">
    <property type="protein sequence ID" value="RDU66865.1"/>
    <property type="molecule type" value="Genomic_DNA"/>
</dbReference>
<feature type="region of interest" description="Disordered" evidence="1">
    <location>
        <begin position="307"/>
        <end position="327"/>
    </location>
</feature>
<evidence type="ECO:0000256" key="1">
    <source>
        <dbReference type="SAM" id="MobiDB-lite"/>
    </source>
</evidence>
<feature type="domain" description="Methyltransferase" evidence="2">
    <location>
        <begin position="59"/>
        <end position="155"/>
    </location>
</feature>
<dbReference type="Gene3D" id="3.40.50.150">
    <property type="entry name" value="Vaccinia Virus protein VP39"/>
    <property type="match status" value="1"/>
</dbReference>
<dbReference type="CDD" id="cd02440">
    <property type="entry name" value="AdoMet_MTases"/>
    <property type="match status" value="1"/>
</dbReference>
<dbReference type="OrthoDB" id="5330021at2"/>
<dbReference type="GO" id="GO:0008168">
    <property type="term" value="F:methyltransferase activity"/>
    <property type="evidence" value="ECO:0007669"/>
    <property type="project" value="UniProtKB-KW"/>
</dbReference>
<keyword evidence="3" id="KW-0489">Methyltransferase</keyword>
<dbReference type="GO" id="GO:0032259">
    <property type="term" value="P:methylation"/>
    <property type="evidence" value="ECO:0007669"/>
    <property type="project" value="UniProtKB-KW"/>
</dbReference>
<protein>
    <submittedName>
        <fullName evidence="3">Class I SAM-dependent methyltransferase</fullName>
    </submittedName>
</protein>
<feature type="region of interest" description="Disordered" evidence="1">
    <location>
        <begin position="256"/>
        <end position="293"/>
    </location>
</feature>
<keyword evidence="3" id="KW-0808">Transferase</keyword>
<sequence>MKHKITQDSYLSAAQMDKQSTKNYFAKSINKTEQQKALESLLIDSINKGELDESAPYRIADLACGGGTLSYHLSSFFPNASFVLLDYNEDGLELAKEVNIESKDRMEFIQGDLRDLPLQDSSFDLVFCWGVFLIFNEKALQPIINEVYRILKPNGKLYASSLFNTEFDVDIVCDFKDLTRESGKAGIWGRYTTFSLPTMQGILQNYNAFTIHPFIPQIDFPRTTHRGIATYSVKVLQDSHLIQVDENFGGAFVGETRSDENMSAPRRALGDTLGFAQSGKTERKRSDNSEDMGAAPRRALGAEAEFTSAKANRGAKHNSDENITGGGRNIESRLQISAGMLMNWGILEATK</sequence>
<reference evidence="3 4" key="1">
    <citation type="submission" date="2018-04" db="EMBL/GenBank/DDBJ databases">
        <title>Novel Campyloabacter and Helicobacter Species and Strains.</title>
        <authorList>
            <person name="Mannion A.J."/>
            <person name="Shen Z."/>
            <person name="Fox J.G."/>
        </authorList>
    </citation>
    <scope>NUCLEOTIDE SEQUENCE [LARGE SCALE GENOMIC DNA]</scope>
    <source>
        <strain evidence="3 4">MIT 12-6600</strain>
    </source>
</reference>
<keyword evidence="4" id="KW-1185">Reference proteome</keyword>
<dbReference type="InterPro" id="IPR029063">
    <property type="entry name" value="SAM-dependent_MTases_sf"/>
</dbReference>
<dbReference type="Pfam" id="PF13649">
    <property type="entry name" value="Methyltransf_25"/>
    <property type="match status" value="1"/>
</dbReference>
<accession>A0A3D8IPM8</accession>
<evidence type="ECO:0000313" key="3">
    <source>
        <dbReference type="EMBL" id="RDU66865.1"/>
    </source>
</evidence>
<dbReference type="Proteomes" id="UP000256514">
    <property type="component" value="Unassembled WGS sequence"/>
</dbReference>
<dbReference type="PANTHER" id="PTHR43591">
    <property type="entry name" value="METHYLTRANSFERASE"/>
    <property type="match status" value="1"/>
</dbReference>
<evidence type="ECO:0000259" key="2">
    <source>
        <dbReference type="Pfam" id="PF13649"/>
    </source>
</evidence>
<name>A0A3D8IPM8_9HELI</name>
<organism evidence="3 4">
    <name type="scientific">Helicobacter equorum</name>
    <dbReference type="NCBI Taxonomy" id="361872"/>
    <lineage>
        <taxon>Bacteria</taxon>
        <taxon>Pseudomonadati</taxon>
        <taxon>Campylobacterota</taxon>
        <taxon>Epsilonproteobacteria</taxon>
        <taxon>Campylobacterales</taxon>
        <taxon>Helicobacteraceae</taxon>
        <taxon>Helicobacter</taxon>
    </lineage>
</organism>
<dbReference type="AlphaFoldDB" id="A0A3D8IPM8"/>
<evidence type="ECO:0000313" key="4">
    <source>
        <dbReference type="Proteomes" id="UP000256514"/>
    </source>
</evidence>